<dbReference type="Pfam" id="PF14494">
    <property type="entry name" value="DUF4436"/>
    <property type="match status" value="1"/>
</dbReference>
<organism evidence="3 4">
    <name type="scientific">Rickenella mellea</name>
    <dbReference type="NCBI Taxonomy" id="50990"/>
    <lineage>
        <taxon>Eukaryota</taxon>
        <taxon>Fungi</taxon>
        <taxon>Dikarya</taxon>
        <taxon>Basidiomycota</taxon>
        <taxon>Agaricomycotina</taxon>
        <taxon>Agaricomycetes</taxon>
        <taxon>Hymenochaetales</taxon>
        <taxon>Rickenellaceae</taxon>
        <taxon>Rickenella</taxon>
    </lineage>
</organism>
<evidence type="ECO:0000313" key="4">
    <source>
        <dbReference type="Proteomes" id="UP000294933"/>
    </source>
</evidence>
<dbReference type="InterPro" id="IPR027948">
    <property type="entry name" value="DUF4436"/>
</dbReference>
<dbReference type="STRING" id="50990.A0A4Y7QC48"/>
<name>A0A4Y7QC48_9AGAM</name>
<keyword evidence="4" id="KW-1185">Reference proteome</keyword>
<dbReference type="VEuPathDB" id="FungiDB:BD410DRAFT_837478"/>
<proteinExistence type="predicted"/>
<protein>
    <submittedName>
        <fullName evidence="3">Uncharacterized protein</fullName>
    </submittedName>
</protein>
<dbReference type="Proteomes" id="UP000294933">
    <property type="component" value="Unassembled WGS sequence"/>
</dbReference>
<feature type="transmembrane region" description="Helical" evidence="2">
    <location>
        <begin position="30"/>
        <end position="52"/>
    </location>
</feature>
<dbReference type="OrthoDB" id="2923771at2759"/>
<evidence type="ECO:0000313" key="3">
    <source>
        <dbReference type="EMBL" id="TDL25267.1"/>
    </source>
</evidence>
<feature type="transmembrane region" description="Helical" evidence="2">
    <location>
        <begin position="328"/>
        <end position="350"/>
    </location>
</feature>
<accession>A0A4Y7QC48</accession>
<keyword evidence="2" id="KW-0812">Transmembrane</keyword>
<gene>
    <name evidence="3" type="ORF">BD410DRAFT_837478</name>
</gene>
<feature type="region of interest" description="Disordered" evidence="1">
    <location>
        <begin position="358"/>
        <end position="385"/>
    </location>
</feature>
<keyword evidence="2" id="KW-0472">Membrane</keyword>
<sequence>MAPPTLASARMWLYARPRLIRAVRMALKPYIVTIAAIIIVVLIVLRVGFGYIGTVFTHKAGYNIAEFSSDTEGVILVADLFNVDVPNQMFSVRWSVLGGCGSSFTINHTNGCSLNSLSIPINLYLDKNASTPYNASDPILQYDPDDITIPAAMRYYPGRETLPPAIWTNMMVVDPYLPYTLYKRQSGLDYPFDQLNAYASVLVVNPNNSATVPVVTVVGYGTTVNWISECEFGTAPALPGSSIPQYYVMIWAIRQRLVKGIAVVLVLTTWLLSLAILYMTILVIFGRKVDTQLILASTTVLFALPQIRSSMPDSPPLGTGAYIDTGGYFISLSLVSACTSLLLIVSLIPYEKRPGAKIKLPDNESGSPDEGNIETPSPHMKEMSGRSYFKVPHDDTTISSDTYHASMDSRRTTL</sequence>
<keyword evidence="2" id="KW-1133">Transmembrane helix</keyword>
<dbReference type="AlphaFoldDB" id="A0A4Y7QC48"/>
<dbReference type="EMBL" id="ML170164">
    <property type="protein sequence ID" value="TDL25267.1"/>
    <property type="molecule type" value="Genomic_DNA"/>
</dbReference>
<evidence type="ECO:0000256" key="2">
    <source>
        <dbReference type="SAM" id="Phobius"/>
    </source>
</evidence>
<feature type="transmembrane region" description="Helical" evidence="2">
    <location>
        <begin position="261"/>
        <end position="285"/>
    </location>
</feature>
<evidence type="ECO:0000256" key="1">
    <source>
        <dbReference type="SAM" id="MobiDB-lite"/>
    </source>
</evidence>
<reference evidence="3 4" key="1">
    <citation type="submission" date="2018-06" db="EMBL/GenBank/DDBJ databases">
        <title>A transcriptomic atlas of mushroom development highlights an independent origin of complex multicellularity.</title>
        <authorList>
            <consortium name="DOE Joint Genome Institute"/>
            <person name="Krizsan K."/>
            <person name="Almasi E."/>
            <person name="Merenyi Z."/>
            <person name="Sahu N."/>
            <person name="Viragh M."/>
            <person name="Koszo T."/>
            <person name="Mondo S."/>
            <person name="Kiss B."/>
            <person name="Balint B."/>
            <person name="Kues U."/>
            <person name="Barry K."/>
            <person name="Hegedus J.C."/>
            <person name="Henrissat B."/>
            <person name="Johnson J."/>
            <person name="Lipzen A."/>
            <person name="Ohm R."/>
            <person name="Nagy I."/>
            <person name="Pangilinan J."/>
            <person name="Yan J."/>
            <person name="Xiong Y."/>
            <person name="Grigoriev I.V."/>
            <person name="Hibbett D.S."/>
            <person name="Nagy L.G."/>
        </authorList>
    </citation>
    <scope>NUCLEOTIDE SEQUENCE [LARGE SCALE GENOMIC DNA]</scope>
    <source>
        <strain evidence="3 4">SZMC22713</strain>
    </source>
</reference>